<keyword evidence="1" id="KW-1133">Transmembrane helix</keyword>
<feature type="chain" id="PRO_5012769251" evidence="2">
    <location>
        <begin position="23"/>
        <end position="113"/>
    </location>
</feature>
<name>A0A1J8RBD6_9AGAM</name>
<gene>
    <name evidence="3" type="ORF">AZE42_01372</name>
</gene>
<comment type="caution">
    <text evidence="3">The sequence shown here is derived from an EMBL/GenBank/DDBJ whole genome shotgun (WGS) entry which is preliminary data.</text>
</comment>
<accession>A0A1J8RBD6</accession>
<sequence>MLKVIQRMLLAVLNMVWTTVFAICDLVTTLDEQYVAMEGKLLYLVFDMTIASLYCNTLLANLNMRASIAERQSEVEMNLTTFNAVEHQPVALTMKRGPNAATQSSSCLSSERA</sequence>
<dbReference type="OrthoDB" id="2687272at2759"/>
<keyword evidence="1" id="KW-0812">Transmembrane</keyword>
<dbReference type="AlphaFoldDB" id="A0A1J8RBD6"/>
<keyword evidence="1" id="KW-0472">Membrane</keyword>
<evidence type="ECO:0000256" key="1">
    <source>
        <dbReference type="SAM" id="Phobius"/>
    </source>
</evidence>
<dbReference type="Proteomes" id="UP000183567">
    <property type="component" value="Unassembled WGS sequence"/>
</dbReference>
<feature type="transmembrane region" description="Helical" evidence="1">
    <location>
        <begin position="41"/>
        <end position="62"/>
    </location>
</feature>
<evidence type="ECO:0000256" key="2">
    <source>
        <dbReference type="SAM" id="SignalP"/>
    </source>
</evidence>
<reference evidence="3 4" key="1">
    <citation type="submission" date="2016-03" db="EMBL/GenBank/DDBJ databases">
        <title>Comparative genomics of the ectomycorrhizal sister species Rhizopogon vinicolor and Rhizopogon vesiculosus (Basidiomycota: Boletales) reveals a divergence of the mating type B locus.</title>
        <authorList>
            <person name="Mujic A.B."/>
            <person name="Kuo A."/>
            <person name="Tritt A."/>
            <person name="Lipzen A."/>
            <person name="Chen C."/>
            <person name="Johnson J."/>
            <person name="Sharma A."/>
            <person name="Barry K."/>
            <person name="Grigoriev I.V."/>
            <person name="Spatafora J.W."/>
        </authorList>
    </citation>
    <scope>NUCLEOTIDE SEQUENCE [LARGE SCALE GENOMIC DNA]</scope>
    <source>
        <strain evidence="3 4">AM-OR11-056</strain>
    </source>
</reference>
<evidence type="ECO:0000313" key="3">
    <source>
        <dbReference type="EMBL" id="OJA21204.1"/>
    </source>
</evidence>
<keyword evidence="4" id="KW-1185">Reference proteome</keyword>
<keyword evidence="2" id="KW-0732">Signal</keyword>
<organism evidence="3 4">
    <name type="scientific">Rhizopogon vesiculosus</name>
    <dbReference type="NCBI Taxonomy" id="180088"/>
    <lineage>
        <taxon>Eukaryota</taxon>
        <taxon>Fungi</taxon>
        <taxon>Dikarya</taxon>
        <taxon>Basidiomycota</taxon>
        <taxon>Agaricomycotina</taxon>
        <taxon>Agaricomycetes</taxon>
        <taxon>Agaricomycetidae</taxon>
        <taxon>Boletales</taxon>
        <taxon>Suillineae</taxon>
        <taxon>Rhizopogonaceae</taxon>
        <taxon>Rhizopogon</taxon>
    </lineage>
</organism>
<feature type="signal peptide" evidence="2">
    <location>
        <begin position="1"/>
        <end position="22"/>
    </location>
</feature>
<dbReference type="EMBL" id="LVVM01000244">
    <property type="protein sequence ID" value="OJA21204.1"/>
    <property type="molecule type" value="Genomic_DNA"/>
</dbReference>
<evidence type="ECO:0000313" key="4">
    <source>
        <dbReference type="Proteomes" id="UP000183567"/>
    </source>
</evidence>
<proteinExistence type="predicted"/>
<protein>
    <submittedName>
        <fullName evidence="3">Uncharacterized protein</fullName>
    </submittedName>
</protein>